<dbReference type="AlphaFoldDB" id="A0A4P2VM28"/>
<dbReference type="KEGG" id="sbf:JCM31447_13330"/>
<dbReference type="EMBL" id="AP019368">
    <property type="protein sequence ID" value="BBH52890.1"/>
    <property type="molecule type" value="Genomic_DNA"/>
</dbReference>
<name>A0A4P2VM28_FLUSA</name>
<keyword evidence="3" id="KW-1185">Reference proteome</keyword>
<dbReference type="Proteomes" id="UP000291236">
    <property type="component" value="Chromosome"/>
</dbReference>
<feature type="signal peptide" evidence="1">
    <location>
        <begin position="1"/>
        <end position="24"/>
    </location>
</feature>
<feature type="chain" id="PRO_5020643739" evidence="1">
    <location>
        <begin position="25"/>
        <end position="152"/>
    </location>
</feature>
<dbReference type="RefSeq" id="WP_130607756.1">
    <property type="nucleotide sequence ID" value="NZ_AP019368.1"/>
</dbReference>
<organism evidence="2 3">
    <name type="scientific">Fluviispira sanaruensis</name>
    <dbReference type="NCBI Taxonomy" id="2493639"/>
    <lineage>
        <taxon>Bacteria</taxon>
        <taxon>Pseudomonadati</taxon>
        <taxon>Bdellovibrionota</taxon>
        <taxon>Oligoflexia</taxon>
        <taxon>Silvanigrellales</taxon>
        <taxon>Silvanigrellaceae</taxon>
        <taxon>Fluviispira</taxon>
    </lineage>
</organism>
<evidence type="ECO:0000256" key="1">
    <source>
        <dbReference type="SAM" id="SignalP"/>
    </source>
</evidence>
<sequence length="152" mass="17042">MNIIKFSKIYILFFVPLLSLKSYADCPISTDINILADGSHSALTQNGSWSQPLERNAYRSNIGETNSFNLKFVYAFRTELKANRSISAKKIICSYRSINKKIMSLESLDGQEFYISSSVDFSTDYNSPGWKSLEIGATCFALNGSCIFTKVN</sequence>
<accession>A0A4P2VM28</accession>
<dbReference type="OrthoDB" id="9995013at2"/>
<gene>
    <name evidence="2" type="ORF">JCM31447_13330</name>
</gene>
<evidence type="ECO:0000313" key="3">
    <source>
        <dbReference type="Proteomes" id="UP000291236"/>
    </source>
</evidence>
<proteinExistence type="predicted"/>
<keyword evidence="1" id="KW-0732">Signal</keyword>
<evidence type="ECO:0000313" key="2">
    <source>
        <dbReference type="EMBL" id="BBH52890.1"/>
    </source>
</evidence>
<reference evidence="2 3" key="1">
    <citation type="submission" date="2018-12" db="EMBL/GenBank/DDBJ databases">
        <title>Rubrispira sanarue gen. nov., sp., nov., a member of the order Silvanigrellales, isolated from a brackish lake in Hamamatsu Japan.</title>
        <authorList>
            <person name="Maejima Y."/>
            <person name="Iino T."/>
            <person name="Muraguchi Y."/>
            <person name="Fukuda K."/>
            <person name="Nojiri H."/>
            <person name="Ohkuma M."/>
            <person name="Moriuchi R."/>
            <person name="Dohra H."/>
            <person name="Kimbara K."/>
            <person name="Shintani M."/>
        </authorList>
    </citation>
    <scope>NUCLEOTIDE SEQUENCE [LARGE SCALE GENOMIC DNA]</scope>
    <source>
        <strain evidence="2 3">RF1110005</strain>
    </source>
</reference>
<protein>
    <submittedName>
        <fullName evidence="2">Uncharacterized protein</fullName>
    </submittedName>
</protein>